<gene>
    <name evidence="2" type="ORF">APZ42_034334</name>
</gene>
<dbReference type="PANTHER" id="PTHR35180">
    <property type="entry name" value="PROTEIN CBG06219"/>
    <property type="match status" value="1"/>
</dbReference>
<keyword evidence="3" id="KW-1185">Reference proteome</keyword>
<sequence>MKSLIILVLAVAMFTNAQNLDTIEVETRDNPSAYLREKRQIILPQDVRPQTAVPQVLVPQVAAPVDFLSPSSGCFWSGTSPFCIPACGKNFHEVLTDIRGDGKRCWTGFKKRCCPIPPGMIKFKG</sequence>
<dbReference type="AlphaFoldDB" id="A0A164K425"/>
<dbReference type="Proteomes" id="UP000076858">
    <property type="component" value="Unassembled WGS sequence"/>
</dbReference>
<keyword evidence="1" id="KW-0732">Signal</keyword>
<dbReference type="EMBL" id="LRGB01003375">
    <property type="protein sequence ID" value="KZS02929.1"/>
    <property type="molecule type" value="Genomic_DNA"/>
</dbReference>
<name>A0A164K425_9CRUS</name>
<organism evidence="2 3">
    <name type="scientific">Daphnia magna</name>
    <dbReference type="NCBI Taxonomy" id="35525"/>
    <lineage>
        <taxon>Eukaryota</taxon>
        <taxon>Metazoa</taxon>
        <taxon>Ecdysozoa</taxon>
        <taxon>Arthropoda</taxon>
        <taxon>Crustacea</taxon>
        <taxon>Branchiopoda</taxon>
        <taxon>Diplostraca</taxon>
        <taxon>Cladocera</taxon>
        <taxon>Anomopoda</taxon>
        <taxon>Daphniidae</taxon>
        <taxon>Daphnia</taxon>
    </lineage>
</organism>
<reference evidence="2 3" key="1">
    <citation type="submission" date="2016-03" db="EMBL/GenBank/DDBJ databases">
        <title>EvidentialGene: Evidence-directed Construction of Genes on Genomes.</title>
        <authorList>
            <person name="Gilbert D.G."/>
            <person name="Choi J.-H."/>
            <person name="Mockaitis K."/>
            <person name="Colbourne J."/>
            <person name="Pfrender M."/>
        </authorList>
    </citation>
    <scope>NUCLEOTIDE SEQUENCE [LARGE SCALE GENOMIC DNA]</scope>
    <source>
        <strain evidence="2 3">Xinb3</strain>
        <tissue evidence="2">Complete organism</tissue>
    </source>
</reference>
<evidence type="ECO:0000256" key="1">
    <source>
        <dbReference type="SAM" id="SignalP"/>
    </source>
</evidence>
<accession>A0A164K425</accession>
<feature type="signal peptide" evidence="1">
    <location>
        <begin position="1"/>
        <end position="17"/>
    </location>
</feature>
<dbReference type="PANTHER" id="PTHR35180:SF4">
    <property type="entry name" value="PROTEIN CBG06219"/>
    <property type="match status" value="1"/>
</dbReference>
<evidence type="ECO:0000313" key="2">
    <source>
        <dbReference type="EMBL" id="KZS02929.1"/>
    </source>
</evidence>
<comment type="caution">
    <text evidence="2">The sequence shown here is derived from an EMBL/GenBank/DDBJ whole genome shotgun (WGS) entry which is preliminary data.</text>
</comment>
<protein>
    <submittedName>
        <fullName evidence="2">Uncharacterized protein</fullName>
    </submittedName>
</protein>
<feature type="chain" id="PRO_5007851110" evidence="1">
    <location>
        <begin position="18"/>
        <end position="125"/>
    </location>
</feature>
<evidence type="ECO:0000313" key="3">
    <source>
        <dbReference type="Proteomes" id="UP000076858"/>
    </source>
</evidence>
<proteinExistence type="predicted"/>